<comment type="caution">
    <text evidence="2">The sequence shown here is derived from an EMBL/GenBank/DDBJ whole genome shotgun (WGS) entry which is preliminary data.</text>
</comment>
<sequence length="193" mass="21159">MSELDDFRREVVKTTDLPADLALLAEATFGVLKEDPFEGFGLRALHPGETASPYDTSYLTAEDLADLDITANVAAISEVADRARWVAVGENGEAYGYWLDGRDQLGGSPIVKYDTEGQFELIPGTHLTEAVVADIVFDDVEEWEELTEPLTDAGLTFSVQDPSDLSEQEPEADPTPRALHERLYIERRAAQGG</sequence>
<keyword evidence="3" id="KW-1185">Reference proteome</keyword>
<evidence type="ECO:0000313" key="2">
    <source>
        <dbReference type="EMBL" id="RKW70968.1"/>
    </source>
</evidence>
<gene>
    <name evidence="2" type="ORF">DWQ67_03940</name>
</gene>
<organism evidence="2 3">
    <name type="scientific">Galactobacter caseinivorans</name>
    <dbReference type="NCBI Taxonomy" id="2676123"/>
    <lineage>
        <taxon>Bacteria</taxon>
        <taxon>Bacillati</taxon>
        <taxon>Actinomycetota</taxon>
        <taxon>Actinomycetes</taxon>
        <taxon>Micrococcales</taxon>
        <taxon>Micrococcaceae</taxon>
        <taxon>Galactobacter</taxon>
    </lineage>
</organism>
<evidence type="ECO:0000313" key="3">
    <source>
        <dbReference type="Proteomes" id="UP000273119"/>
    </source>
</evidence>
<name>A0A496PKG2_9MICC</name>
<accession>A0A496PKG2</accession>
<reference evidence="2 3" key="1">
    <citation type="submission" date="2018-07" db="EMBL/GenBank/DDBJ databases">
        <title>Arthrobacter sp. nov., isolated from raw cow's milk with high bacterial count.</title>
        <authorList>
            <person name="Hahne J."/>
            <person name="Isele D."/>
            <person name="Lipski A."/>
        </authorList>
    </citation>
    <scope>NUCLEOTIDE SEQUENCE [LARGE SCALE GENOMIC DNA]</scope>
    <source>
        <strain evidence="2 3">JZ R-183</strain>
    </source>
</reference>
<dbReference type="RefSeq" id="WP_121484304.1">
    <property type="nucleotide sequence ID" value="NZ_QQXL01000002.1"/>
</dbReference>
<evidence type="ECO:0000256" key="1">
    <source>
        <dbReference type="SAM" id="MobiDB-lite"/>
    </source>
</evidence>
<dbReference type="Proteomes" id="UP000273119">
    <property type="component" value="Unassembled WGS sequence"/>
</dbReference>
<protein>
    <submittedName>
        <fullName evidence="2">Uncharacterized protein</fullName>
    </submittedName>
</protein>
<feature type="region of interest" description="Disordered" evidence="1">
    <location>
        <begin position="151"/>
        <end position="182"/>
    </location>
</feature>
<dbReference type="EMBL" id="QQXL01000002">
    <property type="protein sequence ID" value="RKW70968.1"/>
    <property type="molecule type" value="Genomic_DNA"/>
</dbReference>
<proteinExistence type="predicted"/>
<dbReference type="AlphaFoldDB" id="A0A496PKG2"/>